<proteinExistence type="inferred from homology"/>
<evidence type="ECO:0000256" key="3">
    <source>
        <dbReference type="ARBA" id="ARBA00022692"/>
    </source>
</evidence>
<feature type="transmembrane region" description="Helical" evidence="7">
    <location>
        <begin position="37"/>
        <end position="62"/>
    </location>
</feature>
<keyword evidence="6 7" id="KW-0012">Acyltransferase</keyword>
<dbReference type="OrthoDB" id="331948at2759"/>
<evidence type="ECO:0000313" key="11">
    <source>
        <dbReference type="Proteomes" id="UP000018208"/>
    </source>
</evidence>
<keyword evidence="3 7" id="KW-0812">Transmembrane</keyword>
<comment type="subcellular location">
    <subcellularLocation>
        <location evidence="1">Membrane</location>
        <topology evidence="1">Multi-pass membrane protein</topology>
    </subcellularLocation>
</comment>
<evidence type="ECO:0000256" key="7">
    <source>
        <dbReference type="RuleBase" id="RU079119"/>
    </source>
</evidence>
<keyword evidence="2 7" id="KW-0808">Transferase</keyword>
<evidence type="ECO:0000313" key="9">
    <source>
        <dbReference type="EMBL" id="EST48766.1"/>
    </source>
</evidence>
<feature type="transmembrane region" description="Helical" evidence="7">
    <location>
        <begin position="68"/>
        <end position="88"/>
    </location>
</feature>
<reference evidence="10" key="2">
    <citation type="submission" date="2020-12" db="EMBL/GenBank/DDBJ databases">
        <title>New Spironucleus salmonicida genome in near-complete chromosomes.</title>
        <authorList>
            <person name="Xu F."/>
            <person name="Kurt Z."/>
            <person name="Jimenez-Gonzalez A."/>
            <person name="Astvaldsson A."/>
            <person name="Andersson J.O."/>
            <person name="Svard S.G."/>
        </authorList>
    </citation>
    <scope>NUCLEOTIDE SEQUENCE</scope>
    <source>
        <strain evidence="10">ATCC 50377</strain>
    </source>
</reference>
<evidence type="ECO:0000259" key="8">
    <source>
        <dbReference type="Pfam" id="PF01529"/>
    </source>
</evidence>
<feature type="domain" description="Palmitoyltransferase DHHC" evidence="8">
    <location>
        <begin position="98"/>
        <end position="218"/>
    </location>
</feature>
<evidence type="ECO:0000256" key="4">
    <source>
        <dbReference type="ARBA" id="ARBA00022989"/>
    </source>
</evidence>
<organism evidence="9">
    <name type="scientific">Spironucleus salmonicida</name>
    <dbReference type="NCBI Taxonomy" id="348837"/>
    <lineage>
        <taxon>Eukaryota</taxon>
        <taxon>Metamonada</taxon>
        <taxon>Diplomonadida</taxon>
        <taxon>Hexamitidae</taxon>
        <taxon>Hexamitinae</taxon>
        <taxon>Spironucleus</taxon>
    </lineage>
</organism>
<dbReference type="GO" id="GO:0005783">
    <property type="term" value="C:endoplasmic reticulum"/>
    <property type="evidence" value="ECO:0007669"/>
    <property type="project" value="TreeGrafter"/>
</dbReference>
<keyword evidence="11" id="KW-1185">Reference proteome</keyword>
<reference evidence="9 10" key="1">
    <citation type="journal article" date="2014" name="PLoS Genet.">
        <title>The Genome of Spironucleus salmonicida Highlights a Fish Pathogen Adapted to Fluctuating Environments.</title>
        <authorList>
            <person name="Xu F."/>
            <person name="Jerlstrom-Hultqvist J."/>
            <person name="Einarsson E."/>
            <person name="Astvaldsson A."/>
            <person name="Svard S.G."/>
            <person name="Andersson J.O."/>
        </authorList>
    </citation>
    <scope>NUCLEOTIDE SEQUENCE</scope>
    <source>
        <strain evidence="10">ATCC 50377</strain>
    </source>
</reference>
<comment type="similarity">
    <text evidence="7">Belongs to the DHHC palmitoyltransferase family.</text>
</comment>
<sequence length="240" mass="27792">MKFILYIFLRLILISFIIIQRVLYFSFLFQLIFTIQAYYYILILISLLMYGLFFIILTPFFAPTTVQLLHIFIFLNLLTAFLAIFISAPKNYPQKNRILTCKFCERSKAHPFTHHCRRCKTCISGFDHHCSILGVCIGAENFIFFAKFFIFSIIEGGLQIFFWDGFGSKIDIGIDVGFLTCLKLIAGLLLILLGVLGFGYFVFSQIIFGRAIFNIDTGEKTKFRYITISNSYKLILPLLF</sequence>
<name>V6LYH2_9EUKA</name>
<dbReference type="VEuPathDB" id="GiardiaDB:SS50377_22921"/>
<dbReference type="InterPro" id="IPR039859">
    <property type="entry name" value="PFA4/ZDH16/20/ERF2-like"/>
</dbReference>
<protein>
    <recommendedName>
        <fullName evidence="7">Palmitoyltransferase</fullName>
        <ecNumber evidence="7">2.3.1.225</ecNumber>
    </recommendedName>
</protein>
<evidence type="ECO:0000256" key="5">
    <source>
        <dbReference type="ARBA" id="ARBA00023136"/>
    </source>
</evidence>
<dbReference type="GeneID" id="94296944"/>
<comment type="domain">
    <text evidence="7">The DHHC domain is required for palmitoyltransferase activity.</text>
</comment>
<evidence type="ECO:0000256" key="6">
    <source>
        <dbReference type="ARBA" id="ARBA00023315"/>
    </source>
</evidence>
<feature type="transmembrane region" description="Helical" evidence="7">
    <location>
        <begin position="182"/>
        <end position="203"/>
    </location>
</feature>
<dbReference type="PANTHER" id="PTHR22883">
    <property type="entry name" value="ZINC FINGER DHHC DOMAIN CONTAINING PROTEIN"/>
    <property type="match status" value="1"/>
</dbReference>
<dbReference type="InterPro" id="IPR001594">
    <property type="entry name" value="Palmitoyltrfase_DHHC"/>
</dbReference>
<evidence type="ECO:0000313" key="10">
    <source>
        <dbReference type="EMBL" id="KAH0575294.1"/>
    </source>
</evidence>
<dbReference type="EMBL" id="KI545978">
    <property type="protein sequence ID" value="EST48766.1"/>
    <property type="molecule type" value="Genomic_DNA"/>
</dbReference>
<dbReference type="GO" id="GO:0005794">
    <property type="term" value="C:Golgi apparatus"/>
    <property type="evidence" value="ECO:0007669"/>
    <property type="project" value="TreeGrafter"/>
</dbReference>
<dbReference type="GO" id="GO:0019706">
    <property type="term" value="F:protein-cysteine S-palmitoyltransferase activity"/>
    <property type="evidence" value="ECO:0007669"/>
    <property type="project" value="UniProtKB-EC"/>
</dbReference>
<dbReference type="AlphaFoldDB" id="V6LYH2"/>
<dbReference type="EMBL" id="AUWU02000003">
    <property type="protein sequence ID" value="KAH0575294.1"/>
    <property type="molecule type" value="Genomic_DNA"/>
</dbReference>
<dbReference type="GO" id="GO:0016020">
    <property type="term" value="C:membrane"/>
    <property type="evidence" value="ECO:0007669"/>
    <property type="project" value="UniProtKB-SubCell"/>
</dbReference>
<dbReference type="Pfam" id="PF01529">
    <property type="entry name" value="DHHC"/>
    <property type="match status" value="1"/>
</dbReference>
<dbReference type="PROSITE" id="PS50216">
    <property type="entry name" value="DHHC"/>
    <property type="match status" value="1"/>
</dbReference>
<dbReference type="RefSeq" id="XP_067766067.1">
    <property type="nucleotide sequence ID" value="XM_067906799.1"/>
</dbReference>
<comment type="catalytic activity">
    <reaction evidence="7">
        <text>L-cysteinyl-[protein] + hexadecanoyl-CoA = S-hexadecanoyl-L-cysteinyl-[protein] + CoA</text>
        <dbReference type="Rhea" id="RHEA:36683"/>
        <dbReference type="Rhea" id="RHEA-COMP:10131"/>
        <dbReference type="Rhea" id="RHEA-COMP:11032"/>
        <dbReference type="ChEBI" id="CHEBI:29950"/>
        <dbReference type="ChEBI" id="CHEBI:57287"/>
        <dbReference type="ChEBI" id="CHEBI:57379"/>
        <dbReference type="ChEBI" id="CHEBI:74151"/>
        <dbReference type="EC" id="2.3.1.225"/>
    </reaction>
</comment>
<dbReference type="KEGG" id="ssao:94296944"/>
<evidence type="ECO:0000256" key="2">
    <source>
        <dbReference type="ARBA" id="ARBA00022679"/>
    </source>
</evidence>
<feature type="transmembrane region" description="Helical" evidence="7">
    <location>
        <begin position="142"/>
        <end position="162"/>
    </location>
</feature>
<keyword evidence="5 7" id="KW-0472">Membrane</keyword>
<dbReference type="EC" id="2.3.1.225" evidence="7"/>
<evidence type="ECO:0000256" key="1">
    <source>
        <dbReference type="ARBA" id="ARBA00004141"/>
    </source>
</evidence>
<dbReference type="GO" id="GO:0006612">
    <property type="term" value="P:protein targeting to membrane"/>
    <property type="evidence" value="ECO:0007669"/>
    <property type="project" value="TreeGrafter"/>
</dbReference>
<dbReference type="Proteomes" id="UP000018208">
    <property type="component" value="Unassembled WGS sequence"/>
</dbReference>
<accession>V6LYH2</accession>
<gene>
    <name evidence="10" type="ORF">SS50377_22921</name>
    <name evidence="9" type="ORF">SS50377_jh028</name>
</gene>
<feature type="transmembrane region" description="Helical" evidence="7">
    <location>
        <begin position="6"/>
        <end position="25"/>
    </location>
</feature>
<keyword evidence="4 7" id="KW-1133">Transmembrane helix</keyword>